<keyword evidence="6 8" id="KW-0067">ATP-binding</keyword>
<dbReference type="Pfam" id="PF09179">
    <property type="entry name" value="TilS"/>
    <property type="match status" value="1"/>
</dbReference>
<dbReference type="EC" id="6.3.4.19" evidence="8"/>
<dbReference type="RefSeq" id="WP_239796794.1">
    <property type="nucleotide sequence ID" value="NZ_OU912926.1"/>
</dbReference>
<name>A0ABN8AJJ6_9PROT</name>
<comment type="function">
    <text evidence="8">Ligates lysine onto the cytidine present at position 34 of the AUA codon-specific tRNA(Ile) that contains the anticodon CAU, in an ATP-dependent manner. Cytidine is converted to lysidine, thus changing the amino acid specificity of the tRNA from methionine to isoleucine.</text>
</comment>
<comment type="similarity">
    <text evidence="8">Belongs to the tRNA(Ile)-lysidine synthase family.</text>
</comment>
<dbReference type="PANTHER" id="PTHR43033">
    <property type="entry name" value="TRNA(ILE)-LYSIDINE SYNTHASE-RELATED"/>
    <property type="match status" value="1"/>
</dbReference>
<evidence type="ECO:0000256" key="3">
    <source>
        <dbReference type="ARBA" id="ARBA00022598"/>
    </source>
</evidence>
<evidence type="ECO:0000256" key="7">
    <source>
        <dbReference type="ARBA" id="ARBA00048539"/>
    </source>
</evidence>
<comment type="domain">
    <text evidence="8">The N-terminal region contains the highly conserved SGGXDS motif, predicted to be a P-loop motif involved in ATP binding.</text>
</comment>
<comment type="catalytic activity">
    <reaction evidence="7 8">
        <text>cytidine(34) in tRNA(Ile2) + L-lysine + ATP = lysidine(34) in tRNA(Ile2) + AMP + diphosphate + H(+)</text>
        <dbReference type="Rhea" id="RHEA:43744"/>
        <dbReference type="Rhea" id="RHEA-COMP:10625"/>
        <dbReference type="Rhea" id="RHEA-COMP:10670"/>
        <dbReference type="ChEBI" id="CHEBI:15378"/>
        <dbReference type="ChEBI" id="CHEBI:30616"/>
        <dbReference type="ChEBI" id="CHEBI:32551"/>
        <dbReference type="ChEBI" id="CHEBI:33019"/>
        <dbReference type="ChEBI" id="CHEBI:82748"/>
        <dbReference type="ChEBI" id="CHEBI:83665"/>
        <dbReference type="ChEBI" id="CHEBI:456215"/>
        <dbReference type="EC" id="6.3.4.19"/>
    </reaction>
</comment>
<evidence type="ECO:0000313" key="11">
    <source>
        <dbReference type="Proteomes" id="UP000839052"/>
    </source>
</evidence>
<protein>
    <recommendedName>
        <fullName evidence="8">tRNA(Ile)-lysidine synthase</fullName>
        <ecNumber evidence="8">6.3.4.19</ecNumber>
    </recommendedName>
    <alternativeName>
        <fullName evidence="8">tRNA(Ile)-2-lysyl-cytidine synthase</fullName>
    </alternativeName>
    <alternativeName>
        <fullName evidence="8">tRNA(Ile)-lysidine synthetase</fullName>
    </alternativeName>
</protein>
<dbReference type="GO" id="GO:0032267">
    <property type="term" value="F:tRNA(Ile)-lysidine synthase activity"/>
    <property type="evidence" value="ECO:0007669"/>
    <property type="project" value="UniProtKB-EC"/>
</dbReference>
<dbReference type="InterPro" id="IPR012094">
    <property type="entry name" value="tRNA_Ile_lys_synt"/>
</dbReference>
<dbReference type="NCBIfam" id="TIGR02433">
    <property type="entry name" value="lysidine_TilS_C"/>
    <property type="match status" value="1"/>
</dbReference>
<dbReference type="SUPFAM" id="SSF52402">
    <property type="entry name" value="Adenine nucleotide alpha hydrolases-like"/>
    <property type="match status" value="1"/>
</dbReference>
<dbReference type="CDD" id="cd01992">
    <property type="entry name" value="TilS_N"/>
    <property type="match status" value="1"/>
</dbReference>
<dbReference type="HAMAP" id="MF_01161">
    <property type="entry name" value="tRNA_Ile_lys_synt"/>
    <property type="match status" value="1"/>
</dbReference>
<dbReference type="Proteomes" id="UP000839052">
    <property type="component" value="Chromosome"/>
</dbReference>
<accession>A0ABN8AJJ6</accession>
<dbReference type="EMBL" id="OU912926">
    <property type="protein sequence ID" value="CAG9932925.1"/>
    <property type="molecule type" value="Genomic_DNA"/>
</dbReference>
<dbReference type="InterPro" id="IPR011063">
    <property type="entry name" value="TilS/TtcA_N"/>
</dbReference>
<dbReference type="Pfam" id="PF11734">
    <property type="entry name" value="TilS_C"/>
    <property type="match status" value="1"/>
</dbReference>
<keyword evidence="2 8" id="KW-0963">Cytoplasm</keyword>
<comment type="subcellular location">
    <subcellularLocation>
        <location evidence="1 8">Cytoplasm</location>
    </subcellularLocation>
</comment>
<gene>
    <name evidence="8 10" type="primary">tilS</name>
    <name evidence="10" type="ORF">NTG6680_1672</name>
</gene>
<dbReference type="SMART" id="SM00977">
    <property type="entry name" value="TilS_C"/>
    <property type="match status" value="1"/>
</dbReference>
<evidence type="ECO:0000256" key="5">
    <source>
        <dbReference type="ARBA" id="ARBA00022741"/>
    </source>
</evidence>
<keyword evidence="4 8" id="KW-0819">tRNA processing</keyword>
<reference evidence="10 11" key="1">
    <citation type="submission" date="2021-10" db="EMBL/GenBank/DDBJ databases">
        <authorList>
            <person name="Koch H."/>
        </authorList>
    </citation>
    <scope>NUCLEOTIDE SEQUENCE [LARGE SCALE GENOMIC DNA]</scope>
    <source>
        <strain evidence="10">6680</strain>
    </source>
</reference>
<dbReference type="SUPFAM" id="SSF56037">
    <property type="entry name" value="PheT/TilS domain"/>
    <property type="match status" value="1"/>
</dbReference>
<dbReference type="NCBIfam" id="TIGR02432">
    <property type="entry name" value="lysidine_TilS_N"/>
    <property type="match status" value="1"/>
</dbReference>
<organism evidence="10 11">
    <name type="scientific">Candidatus Nitrotoga arctica</name>
    <dbReference type="NCBI Taxonomy" id="453162"/>
    <lineage>
        <taxon>Bacteria</taxon>
        <taxon>Pseudomonadati</taxon>
        <taxon>Pseudomonadota</taxon>
        <taxon>Betaproteobacteria</taxon>
        <taxon>Nitrosomonadales</taxon>
        <taxon>Gallionellaceae</taxon>
        <taxon>Candidatus Nitrotoga</taxon>
    </lineage>
</organism>
<evidence type="ECO:0000256" key="1">
    <source>
        <dbReference type="ARBA" id="ARBA00004496"/>
    </source>
</evidence>
<dbReference type="InterPro" id="IPR015262">
    <property type="entry name" value="tRNA_Ile_lys_synt_subst-bd"/>
</dbReference>
<dbReference type="InterPro" id="IPR014729">
    <property type="entry name" value="Rossmann-like_a/b/a_fold"/>
</dbReference>
<evidence type="ECO:0000313" key="10">
    <source>
        <dbReference type="EMBL" id="CAG9932925.1"/>
    </source>
</evidence>
<dbReference type="PANTHER" id="PTHR43033:SF1">
    <property type="entry name" value="TRNA(ILE)-LYSIDINE SYNTHASE-RELATED"/>
    <property type="match status" value="1"/>
</dbReference>
<evidence type="ECO:0000256" key="4">
    <source>
        <dbReference type="ARBA" id="ARBA00022694"/>
    </source>
</evidence>
<dbReference type="InterPro" id="IPR012796">
    <property type="entry name" value="Lysidine-tRNA-synth_C"/>
</dbReference>
<dbReference type="SUPFAM" id="SSF82829">
    <property type="entry name" value="MesJ substrate recognition domain-like"/>
    <property type="match status" value="1"/>
</dbReference>
<dbReference type="Pfam" id="PF01171">
    <property type="entry name" value="ATP_bind_3"/>
    <property type="match status" value="1"/>
</dbReference>
<feature type="domain" description="Lysidine-tRNA(Ile) synthetase C-terminal" evidence="9">
    <location>
        <begin position="370"/>
        <end position="443"/>
    </location>
</feature>
<sequence>MANSRKSSFDLTEHVADALSPLLPADSSILLGLSGGVDSVVLLHLLQQLSLRCSWRLSALHVHHGISPQADVWAVFCADLCALYGVSLQVEHVDIAPLRSLGIEAAARKLRHAALAQQQVDFVALAHHLDDQAETLLLQLLRGAGVRGASAMPAIKYRTNAPTLLRPLLNIPRSILLEYAQQHNLQWVEDESNADDTYPRNFLRHRILPLLEQRFPTYRKTLLRSAQHFAEATELLDQLAQQDADGAISNNCLDIKQLRVLGIVRGKNLLRYFLTAQGAAIPDSTRLQEMLRQLCNARQDAQVCIDWQGWQMRRYRDHAYTMPALPPPIDFTVTWHGEAEILLPPPHGVLHFRNTIGQGISVAKLQLGIAKIRSRRGGENIRVNAARPQRDLKNLLQEHGMLPWQRDLLPLLFCDTDLVCVPGIAIASTYQAQPDEAGVVVIWRADLNTE</sequence>
<evidence type="ECO:0000256" key="6">
    <source>
        <dbReference type="ARBA" id="ARBA00022840"/>
    </source>
</evidence>
<evidence type="ECO:0000256" key="2">
    <source>
        <dbReference type="ARBA" id="ARBA00022490"/>
    </source>
</evidence>
<dbReference type="InterPro" id="IPR012795">
    <property type="entry name" value="tRNA_Ile_lys_synt_N"/>
</dbReference>
<keyword evidence="11" id="KW-1185">Reference proteome</keyword>
<feature type="binding site" evidence="8">
    <location>
        <begin position="34"/>
        <end position="39"/>
    </location>
    <ligand>
        <name>ATP</name>
        <dbReference type="ChEBI" id="CHEBI:30616"/>
    </ligand>
</feature>
<evidence type="ECO:0000259" key="9">
    <source>
        <dbReference type="SMART" id="SM00977"/>
    </source>
</evidence>
<evidence type="ECO:0000256" key="8">
    <source>
        <dbReference type="HAMAP-Rule" id="MF_01161"/>
    </source>
</evidence>
<keyword evidence="5 8" id="KW-0547">Nucleotide-binding</keyword>
<keyword evidence="3 8" id="KW-0436">Ligase</keyword>
<dbReference type="Gene3D" id="1.20.59.20">
    <property type="match status" value="1"/>
</dbReference>
<proteinExistence type="inferred from homology"/>
<dbReference type="Gene3D" id="3.40.50.620">
    <property type="entry name" value="HUPs"/>
    <property type="match status" value="1"/>
</dbReference>